<dbReference type="Proteomes" id="UP000240883">
    <property type="component" value="Unassembled WGS sequence"/>
</dbReference>
<evidence type="ECO:0000256" key="1">
    <source>
        <dbReference type="SAM" id="MobiDB-lite"/>
    </source>
</evidence>
<name>A0A2T2NYN8_CORCC</name>
<evidence type="ECO:0000256" key="2">
    <source>
        <dbReference type="SAM" id="Phobius"/>
    </source>
</evidence>
<reference evidence="3 4" key="1">
    <citation type="journal article" date="2018" name="Front. Microbiol.">
        <title>Genome-Wide Analysis of Corynespora cassiicola Leaf Fall Disease Putative Effectors.</title>
        <authorList>
            <person name="Lopez D."/>
            <person name="Ribeiro S."/>
            <person name="Label P."/>
            <person name="Fumanal B."/>
            <person name="Venisse J.S."/>
            <person name="Kohler A."/>
            <person name="de Oliveira R.R."/>
            <person name="Labutti K."/>
            <person name="Lipzen A."/>
            <person name="Lail K."/>
            <person name="Bauer D."/>
            <person name="Ohm R.A."/>
            <person name="Barry K.W."/>
            <person name="Spatafora J."/>
            <person name="Grigoriev I.V."/>
            <person name="Martin F.M."/>
            <person name="Pujade-Renaud V."/>
        </authorList>
    </citation>
    <scope>NUCLEOTIDE SEQUENCE [LARGE SCALE GENOMIC DNA]</scope>
    <source>
        <strain evidence="3 4">Philippines</strain>
    </source>
</reference>
<organism evidence="3 4">
    <name type="scientific">Corynespora cassiicola Philippines</name>
    <dbReference type="NCBI Taxonomy" id="1448308"/>
    <lineage>
        <taxon>Eukaryota</taxon>
        <taxon>Fungi</taxon>
        <taxon>Dikarya</taxon>
        <taxon>Ascomycota</taxon>
        <taxon>Pezizomycotina</taxon>
        <taxon>Dothideomycetes</taxon>
        <taxon>Pleosporomycetidae</taxon>
        <taxon>Pleosporales</taxon>
        <taxon>Corynesporascaceae</taxon>
        <taxon>Corynespora</taxon>
    </lineage>
</organism>
<accession>A0A2T2NYN8</accession>
<evidence type="ECO:0000313" key="3">
    <source>
        <dbReference type="EMBL" id="PSN70541.1"/>
    </source>
</evidence>
<gene>
    <name evidence="3" type="ORF">BS50DRAFT_316128</name>
</gene>
<keyword evidence="2" id="KW-0472">Membrane</keyword>
<evidence type="ECO:0000313" key="4">
    <source>
        <dbReference type="Proteomes" id="UP000240883"/>
    </source>
</evidence>
<dbReference type="AlphaFoldDB" id="A0A2T2NYN8"/>
<protein>
    <submittedName>
        <fullName evidence="3">Uncharacterized protein</fullName>
    </submittedName>
</protein>
<sequence>MTMEGPADIKTAGEEVGNEIKEERAGSKDETEAPKLRSGHTGIHRLIEVIVGWGFYIAYVTALFRVFHIYRCKAIVRGIPMPEEYSHLDIFVKSLFYATVTHILSKYGPYDVYAHLGFKSVRPPARSLGPPKEQGKP</sequence>
<proteinExistence type="predicted"/>
<feature type="transmembrane region" description="Helical" evidence="2">
    <location>
        <begin position="46"/>
        <end position="67"/>
    </location>
</feature>
<keyword evidence="2" id="KW-1133">Transmembrane helix</keyword>
<feature type="compositionally biased region" description="Basic and acidic residues" evidence="1">
    <location>
        <begin position="18"/>
        <end position="35"/>
    </location>
</feature>
<dbReference type="EMBL" id="KZ678132">
    <property type="protein sequence ID" value="PSN70541.1"/>
    <property type="molecule type" value="Genomic_DNA"/>
</dbReference>
<keyword evidence="2" id="KW-0812">Transmembrane</keyword>
<keyword evidence="4" id="KW-1185">Reference proteome</keyword>
<feature type="region of interest" description="Disordered" evidence="1">
    <location>
        <begin position="1"/>
        <end position="37"/>
    </location>
</feature>